<feature type="non-terminal residue" evidence="2">
    <location>
        <position position="286"/>
    </location>
</feature>
<evidence type="ECO:0000256" key="1">
    <source>
        <dbReference type="SAM" id="MobiDB-lite"/>
    </source>
</evidence>
<accession>A0AAD2Q6F6</accession>
<comment type="caution">
    <text evidence="2">The sequence shown here is derived from an EMBL/GenBank/DDBJ whole genome shotgun (WGS) entry which is preliminary data.</text>
</comment>
<evidence type="ECO:0000313" key="3">
    <source>
        <dbReference type="Proteomes" id="UP001295794"/>
    </source>
</evidence>
<organism evidence="2 3">
    <name type="scientific">Mycena citricolor</name>
    <dbReference type="NCBI Taxonomy" id="2018698"/>
    <lineage>
        <taxon>Eukaryota</taxon>
        <taxon>Fungi</taxon>
        <taxon>Dikarya</taxon>
        <taxon>Basidiomycota</taxon>
        <taxon>Agaricomycotina</taxon>
        <taxon>Agaricomycetes</taxon>
        <taxon>Agaricomycetidae</taxon>
        <taxon>Agaricales</taxon>
        <taxon>Marasmiineae</taxon>
        <taxon>Mycenaceae</taxon>
        <taxon>Mycena</taxon>
    </lineage>
</organism>
<feature type="compositionally biased region" description="Basic and acidic residues" evidence="1">
    <location>
        <begin position="218"/>
        <end position="233"/>
    </location>
</feature>
<protein>
    <submittedName>
        <fullName evidence="2">Uncharacterized protein</fullName>
    </submittedName>
</protein>
<feature type="region of interest" description="Disordered" evidence="1">
    <location>
        <begin position="184"/>
        <end position="253"/>
    </location>
</feature>
<proteinExistence type="predicted"/>
<dbReference type="EMBL" id="CAVNYO010000435">
    <property type="protein sequence ID" value="CAK5279207.1"/>
    <property type="molecule type" value="Genomic_DNA"/>
</dbReference>
<dbReference type="AlphaFoldDB" id="A0AAD2Q6F6"/>
<sequence>MTPVATFVLHDAGAARFAWGTFIWIGDGASLGWGSTNAVEGWMTSTTPTISLGSDTDIVRVIFSVSWGCEKSSKLALKRSLACETGSVAVTQSPLGEIAVVFSPFAVAKALNAATVAADGSMKDLTWSIQSAIQIFKGLTLVANLFHRQPLAEVLVPWCRELHKLGLEASSVVGSQTETQLQLVSSGGRSMADESGRDGGPALVQHRQSLGSRRRNRNKDGQRLGESHRESARVQRGPGRAAGMHHGDMRVRERPQRLPKLYVGKRILTHAFLISASPTAWTRLTG</sequence>
<gene>
    <name evidence="2" type="ORF">MYCIT1_LOCUS29071</name>
</gene>
<keyword evidence="3" id="KW-1185">Reference proteome</keyword>
<name>A0AAD2Q6F6_9AGAR</name>
<dbReference type="Proteomes" id="UP001295794">
    <property type="component" value="Unassembled WGS sequence"/>
</dbReference>
<reference evidence="2" key="1">
    <citation type="submission" date="2023-11" db="EMBL/GenBank/DDBJ databases">
        <authorList>
            <person name="De Vega J J."/>
            <person name="De Vega J J."/>
        </authorList>
    </citation>
    <scope>NUCLEOTIDE SEQUENCE</scope>
</reference>
<evidence type="ECO:0000313" key="2">
    <source>
        <dbReference type="EMBL" id="CAK5279207.1"/>
    </source>
</evidence>